<dbReference type="CDD" id="cd07197">
    <property type="entry name" value="nitrilase"/>
    <property type="match status" value="1"/>
</dbReference>
<dbReference type="OrthoDB" id="39312at2157"/>
<dbReference type="PROSITE" id="PS50263">
    <property type="entry name" value="CN_HYDROLASE"/>
    <property type="match status" value="1"/>
</dbReference>
<name>A0A830GYU9_9CREN</name>
<dbReference type="InterPro" id="IPR050345">
    <property type="entry name" value="Aliph_Amidase/BUP"/>
</dbReference>
<evidence type="ECO:0000313" key="3">
    <source>
        <dbReference type="EMBL" id="GGP21961.1"/>
    </source>
</evidence>
<keyword evidence="4" id="KW-1185">Reference proteome</keyword>
<dbReference type="InterPro" id="IPR036526">
    <property type="entry name" value="C-N_Hydrolase_sf"/>
</dbReference>
<reference evidence="3" key="2">
    <citation type="submission" date="2020-09" db="EMBL/GenBank/DDBJ databases">
        <authorList>
            <person name="Sun Q."/>
            <person name="Ohkuma M."/>
        </authorList>
    </citation>
    <scope>NUCLEOTIDE SEQUENCE</scope>
    <source>
        <strain evidence="3">JCM 10088</strain>
    </source>
</reference>
<accession>A0A830GYU9</accession>
<evidence type="ECO:0000313" key="4">
    <source>
        <dbReference type="Proteomes" id="UP000610960"/>
    </source>
</evidence>
<dbReference type="SUPFAM" id="SSF56317">
    <property type="entry name" value="Carbon-nitrogen hydrolase"/>
    <property type="match status" value="1"/>
</dbReference>
<feature type="domain" description="CN hydrolase" evidence="2">
    <location>
        <begin position="1"/>
        <end position="241"/>
    </location>
</feature>
<dbReference type="EMBL" id="BMNL01000003">
    <property type="protein sequence ID" value="GGP21961.1"/>
    <property type="molecule type" value="Genomic_DNA"/>
</dbReference>
<gene>
    <name evidence="3" type="ORF">GCM10007981_15950</name>
</gene>
<proteinExistence type="predicted"/>
<dbReference type="AlphaFoldDB" id="A0A830GYU9"/>
<evidence type="ECO:0000256" key="1">
    <source>
        <dbReference type="ARBA" id="ARBA00022801"/>
    </source>
</evidence>
<dbReference type="Proteomes" id="UP000610960">
    <property type="component" value="Unassembled WGS sequence"/>
</dbReference>
<dbReference type="Pfam" id="PF00795">
    <property type="entry name" value="CN_hydrolase"/>
    <property type="match status" value="1"/>
</dbReference>
<dbReference type="RefSeq" id="WP_188596854.1">
    <property type="nucleotide sequence ID" value="NZ_BMNL01000003.1"/>
</dbReference>
<comment type="caution">
    <text evidence="3">The sequence shown here is derived from an EMBL/GenBank/DDBJ whole genome shotgun (WGS) entry which is preliminary data.</text>
</comment>
<dbReference type="InterPro" id="IPR003010">
    <property type="entry name" value="C-N_Hydrolase"/>
</dbReference>
<dbReference type="PANTHER" id="PTHR43674">
    <property type="entry name" value="NITRILASE C965.09-RELATED"/>
    <property type="match status" value="1"/>
</dbReference>
<dbReference type="PANTHER" id="PTHR43674:SF2">
    <property type="entry name" value="BETA-UREIDOPROPIONASE"/>
    <property type="match status" value="1"/>
</dbReference>
<dbReference type="Gene3D" id="3.60.110.10">
    <property type="entry name" value="Carbon-nitrogen hydrolase"/>
    <property type="match status" value="1"/>
</dbReference>
<keyword evidence="1" id="KW-0378">Hydrolase</keyword>
<organism evidence="3 4">
    <name type="scientific">Thermocladium modestius</name>
    <dbReference type="NCBI Taxonomy" id="62609"/>
    <lineage>
        <taxon>Archaea</taxon>
        <taxon>Thermoproteota</taxon>
        <taxon>Thermoprotei</taxon>
        <taxon>Thermoproteales</taxon>
        <taxon>Thermoproteaceae</taxon>
        <taxon>Thermocladium</taxon>
    </lineage>
</organism>
<reference evidence="3" key="1">
    <citation type="journal article" date="2014" name="Int. J. Syst. Evol. Microbiol.">
        <title>Complete genome sequence of Corynebacterium casei LMG S-19264T (=DSM 44701T), isolated from a smear-ripened cheese.</title>
        <authorList>
            <consortium name="US DOE Joint Genome Institute (JGI-PGF)"/>
            <person name="Walter F."/>
            <person name="Albersmeier A."/>
            <person name="Kalinowski J."/>
            <person name="Ruckert C."/>
        </authorList>
    </citation>
    <scope>NUCLEOTIDE SEQUENCE</scope>
    <source>
        <strain evidence="3">JCM 10088</strain>
    </source>
</reference>
<sequence>MKLHLFQAKSKLGDVDHNLSRLVSYIKANCGSGDIVITPELYLPGYMSRDLHFNIAEPINGKTIKEIEKATAETGCTVVTGIGERDNATDALYNTAVAIGPTGLIAKYRKRHLPSYGVFDEARYFGAGEDEPPVFEVGGAKMGLAICYDAFYPEISRSLTLRGAKVHIYISAAPDMSRKYFETFTMARAMENVVYVVYVNTVGQYDGLGFFGGSHVVDPLGEVLVRAKYYEEDVKTIEIDPSLVTRYRAIRPILKDYRRSDLNYLEGEH</sequence>
<dbReference type="GO" id="GO:0016811">
    <property type="term" value="F:hydrolase activity, acting on carbon-nitrogen (but not peptide) bonds, in linear amides"/>
    <property type="evidence" value="ECO:0007669"/>
    <property type="project" value="UniProtKB-ARBA"/>
</dbReference>
<evidence type="ECO:0000259" key="2">
    <source>
        <dbReference type="PROSITE" id="PS50263"/>
    </source>
</evidence>
<protein>
    <recommendedName>
        <fullName evidence="2">CN hydrolase domain-containing protein</fullName>
    </recommendedName>
</protein>